<comment type="caution">
    <text evidence="4">The sequence shown here is derived from an EMBL/GenBank/DDBJ whole genome shotgun (WGS) entry which is preliminary data.</text>
</comment>
<gene>
    <name evidence="4" type="ORF">DQX05_29840</name>
</gene>
<proteinExistence type="inferred from homology"/>
<protein>
    <submittedName>
        <fullName evidence="4">Uncharacterized protein</fullName>
    </submittedName>
</protein>
<evidence type="ECO:0000313" key="5">
    <source>
        <dbReference type="Proteomes" id="UP000266177"/>
    </source>
</evidence>
<dbReference type="Gene3D" id="3.30.390.80">
    <property type="entry name" value="DNA repair protein Rad52/59/22"/>
    <property type="match status" value="1"/>
</dbReference>
<evidence type="ECO:0000256" key="1">
    <source>
        <dbReference type="ARBA" id="ARBA00006638"/>
    </source>
</evidence>
<evidence type="ECO:0000256" key="3">
    <source>
        <dbReference type="ARBA" id="ARBA00023204"/>
    </source>
</evidence>
<evidence type="ECO:0000313" key="4">
    <source>
        <dbReference type="EMBL" id="RJG15200.1"/>
    </source>
</evidence>
<dbReference type="Proteomes" id="UP000266177">
    <property type="component" value="Unassembled WGS sequence"/>
</dbReference>
<dbReference type="EMBL" id="QYZD01000080">
    <property type="protein sequence ID" value="RJG15200.1"/>
    <property type="molecule type" value="Genomic_DNA"/>
</dbReference>
<keyword evidence="2" id="KW-0227">DNA damage</keyword>
<evidence type="ECO:0000256" key="2">
    <source>
        <dbReference type="ARBA" id="ARBA00022763"/>
    </source>
</evidence>
<dbReference type="AlphaFoldDB" id="A0A3A3G863"/>
<name>A0A3A3G863_PANTH</name>
<dbReference type="RefSeq" id="WP_119796858.1">
    <property type="nucleotide sequence ID" value="NZ_QYZD01000080.1"/>
</dbReference>
<reference evidence="4 5" key="1">
    <citation type="submission" date="2018-09" db="EMBL/GenBank/DDBJ databases">
        <title>Paenibacillus SK2017-BO5.</title>
        <authorList>
            <person name="Piskunova J.V."/>
            <person name="Dubiley S.A."/>
            <person name="Severinov K.V."/>
        </authorList>
    </citation>
    <scope>NUCLEOTIDE SEQUENCE [LARGE SCALE GENOMIC DNA]</scope>
    <source>
        <strain evidence="4 5">BO5</strain>
    </source>
</reference>
<dbReference type="Pfam" id="PF04098">
    <property type="entry name" value="Rad52_Rad22"/>
    <property type="match status" value="1"/>
</dbReference>
<dbReference type="GO" id="GO:0006310">
    <property type="term" value="P:DNA recombination"/>
    <property type="evidence" value="ECO:0007669"/>
    <property type="project" value="UniProtKB-ARBA"/>
</dbReference>
<dbReference type="InterPro" id="IPR042525">
    <property type="entry name" value="Rad52_Rad59_Rad22_sf"/>
</dbReference>
<sequence length="289" mass="32855">MNKLFQALNAPYPYECYSSSYKGFASVTPQATSNRLNEVLGPDGWNFNVLEKEVDLNEFCVSIFGQISIRDNQNEWIVKQNFGDALMVVQEGKSEPSTQARLDAYKKATSDCMKKCASMLGVSADVYQGLIRVVSYRNQNATYTALVKKFNLEVDCSPFKEGICILPDSYKEYYQNKGWFGIFEEDYYSVKKEMMNGQVFRTKQSTQPNRVAATDEPIFKIIDVEAYVQDGKPYYKFVMEHGGIKNELYAVGQMVERVDAMSLKDGSRVTIMSETRKGKKILKLIKLVG</sequence>
<comment type="similarity">
    <text evidence="1">Belongs to the RAD52 family.</text>
</comment>
<dbReference type="OrthoDB" id="2659885at2"/>
<keyword evidence="3" id="KW-0234">DNA repair</keyword>
<organism evidence="4 5">
    <name type="scientific">Paenibacillus thiaminolyticus</name>
    <name type="common">Bacillus thiaminolyticus</name>
    <dbReference type="NCBI Taxonomy" id="49283"/>
    <lineage>
        <taxon>Bacteria</taxon>
        <taxon>Bacillati</taxon>
        <taxon>Bacillota</taxon>
        <taxon>Bacilli</taxon>
        <taxon>Bacillales</taxon>
        <taxon>Paenibacillaceae</taxon>
        <taxon>Paenibacillus</taxon>
    </lineage>
</organism>
<dbReference type="InterPro" id="IPR041247">
    <property type="entry name" value="Rad52_fam"/>
</dbReference>
<dbReference type="GO" id="GO:0006302">
    <property type="term" value="P:double-strand break repair"/>
    <property type="evidence" value="ECO:0007669"/>
    <property type="project" value="UniProtKB-ARBA"/>
</dbReference>
<accession>A0A3A3G863</accession>